<protein>
    <submittedName>
        <fullName evidence="2">Uncharacterized protein</fullName>
    </submittedName>
</protein>
<keyword evidence="1" id="KW-0812">Transmembrane</keyword>
<sequence>MLYHGSQHPNVNQRKVLRRLRIGVKFSFEEGRRWGLPACRHEYSATGWSTQPKLYFGPCTHLLWIFLSAEIYASAAIMSLTLRLFRTKVNPRRSEPVVLASATNANALILLYGT</sequence>
<keyword evidence="1" id="KW-0472">Membrane</keyword>
<dbReference type="Proteomes" id="UP000292082">
    <property type="component" value="Unassembled WGS sequence"/>
</dbReference>
<dbReference type="AlphaFoldDB" id="A0A4Q9Q5N3"/>
<evidence type="ECO:0000313" key="3">
    <source>
        <dbReference type="Proteomes" id="UP000292082"/>
    </source>
</evidence>
<keyword evidence="1" id="KW-1133">Transmembrane helix</keyword>
<evidence type="ECO:0000313" key="2">
    <source>
        <dbReference type="EMBL" id="TBU61914.1"/>
    </source>
</evidence>
<organism evidence="2 3">
    <name type="scientific">Dichomitus squalens</name>
    <dbReference type="NCBI Taxonomy" id="114155"/>
    <lineage>
        <taxon>Eukaryota</taxon>
        <taxon>Fungi</taxon>
        <taxon>Dikarya</taxon>
        <taxon>Basidiomycota</taxon>
        <taxon>Agaricomycotina</taxon>
        <taxon>Agaricomycetes</taxon>
        <taxon>Polyporales</taxon>
        <taxon>Polyporaceae</taxon>
        <taxon>Dichomitus</taxon>
    </lineage>
</organism>
<feature type="transmembrane region" description="Helical" evidence="1">
    <location>
        <begin position="62"/>
        <end position="85"/>
    </location>
</feature>
<reference evidence="2 3" key="1">
    <citation type="submission" date="2019-01" db="EMBL/GenBank/DDBJ databases">
        <title>Draft genome sequences of three monokaryotic isolates of the white-rot basidiomycete fungus Dichomitus squalens.</title>
        <authorList>
            <consortium name="DOE Joint Genome Institute"/>
            <person name="Lopez S.C."/>
            <person name="Andreopoulos B."/>
            <person name="Pangilinan J."/>
            <person name="Lipzen A."/>
            <person name="Riley R."/>
            <person name="Ahrendt S."/>
            <person name="Ng V."/>
            <person name="Barry K."/>
            <person name="Daum C."/>
            <person name="Grigoriev I.V."/>
            <person name="Hilden K.S."/>
            <person name="Makela M.R."/>
            <person name="de Vries R.P."/>
        </authorList>
    </citation>
    <scope>NUCLEOTIDE SEQUENCE [LARGE SCALE GENOMIC DNA]</scope>
    <source>
        <strain evidence="2 3">CBS 464.89</strain>
    </source>
</reference>
<proteinExistence type="predicted"/>
<evidence type="ECO:0000256" key="1">
    <source>
        <dbReference type="SAM" id="Phobius"/>
    </source>
</evidence>
<accession>A0A4Q9Q5N3</accession>
<gene>
    <name evidence="2" type="ORF">BD310DRAFT_920136</name>
</gene>
<keyword evidence="3" id="KW-1185">Reference proteome</keyword>
<dbReference type="EMBL" id="ML145096">
    <property type="protein sequence ID" value="TBU61914.1"/>
    <property type="molecule type" value="Genomic_DNA"/>
</dbReference>
<name>A0A4Q9Q5N3_9APHY</name>